<protein>
    <recommendedName>
        <fullName evidence="7">Cilia- and flagella-associated protein 45</fullName>
    </recommendedName>
</protein>
<evidence type="ECO:0000256" key="1">
    <source>
        <dbReference type="ARBA" id="ARBA00004230"/>
    </source>
</evidence>
<reference evidence="11" key="3">
    <citation type="submission" date="2015-05" db="UniProtKB">
        <authorList>
            <consortium name="EnsemblMetazoa"/>
        </authorList>
    </citation>
    <scope>IDENTIFICATION</scope>
</reference>
<organism evidence="10">
    <name type="scientific">Rhodnius prolixus</name>
    <name type="common">Triatomid bug</name>
    <dbReference type="NCBI Taxonomy" id="13249"/>
    <lineage>
        <taxon>Eukaryota</taxon>
        <taxon>Metazoa</taxon>
        <taxon>Ecdysozoa</taxon>
        <taxon>Arthropoda</taxon>
        <taxon>Hexapoda</taxon>
        <taxon>Insecta</taxon>
        <taxon>Pterygota</taxon>
        <taxon>Neoptera</taxon>
        <taxon>Paraneoptera</taxon>
        <taxon>Hemiptera</taxon>
        <taxon>Heteroptera</taxon>
        <taxon>Panheteroptera</taxon>
        <taxon>Cimicomorpha</taxon>
        <taxon>Reduviidae</taxon>
        <taxon>Triatominae</taxon>
        <taxon>Rhodnius</taxon>
    </lineage>
</organism>
<evidence type="ECO:0000256" key="5">
    <source>
        <dbReference type="ARBA" id="ARBA00023273"/>
    </source>
</evidence>
<reference evidence="12" key="2">
    <citation type="submission" date="2015-04" db="EMBL/GenBank/DDBJ databases">
        <authorList>
            <person name="Wilson R.K."/>
            <person name="Warren W."/>
            <person name="Dotson E."/>
            <person name="Oliveira P.L."/>
        </authorList>
    </citation>
    <scope>NUCLEOTIDE SEQUENCE</scope>
</reference>
<dbReference type="InterPro" id="IPR033253">
    <property type="entry name" value="CFAP45"/>
</dbReference>
<reference evidence="10" key="1">
    <citation type="submission" date="2013-04" db="EMBL/GenBank/DDBJ databases">
        <title>An insight into the transcriptome of the digestive tract of the blood sucking bug, Rhodnius prolixus.</title>
        <authorList>
            <person name="Ribeiro J.M.C."/>
            <person name="Genta F.A."/>
            <person name="Sorgine M.H.F."/>
            <person name="Paiva-Silva G.O."/>
            <person name="Majerowicz D."/>
            <person name="Medeiros M."/>
            <person name="Koerich L."/>
            <person name="Terra W.R."/>
            <person name="Ferreira C."/>
            <person name="Pimentel A.C."/>
            <person name="Bisch P.M."/>
            <person name="Diniz M.M.P."/>
            <person name="Nascimento R."/>
            <person name="Salmon D."/>
            <person name="Silber A.M."/>
            <person name="Alves M."/>
            <person name="Oliveira M.F."/>
            <person name="Gondim K.C."/>
            <person name="Silva Neto M.A.C."/>
            <person name="Atella G.C."/>
            <person name="Araujo H."/>
            <person name="Dias F.S."/>
            <person name="Polycarpo C.R."/>
            <person name="Fampa P."/>
            <person name="Melo A.C."/>
            <person name="Tanaka A.S."/>
            <person name="Balczun C."/>
            <person name="Oliveira J.H.M."/>
            <person name="Goncalves R."/>
            <person name="Lazoski C."/>
            <person name="Pereira M.A."/>
            <person name="Rivera-Pomar R."/>
            <person name="Diambra L."/>
            <person name="Schaub G.A."/>
            <person name="Garcia E.S."/>
            <person name="Azambuja P."/>
            <person name="Braz G.R.C."/>
            <person name="Oliveira P.L."/>
        </authorList>
    </citation>
    <scope>NUCLEOTIDE SEQUENCE</scope>
</reference>
<evidence type="ECO:0000256" key="7">
    <source>
        <dbReference type="ARBA" id="ARBA00034142"/>
    </source>
</evidence>
<dbReference type="EMBL" id="ACPB03018543">
    <property type="status" value="NOT_ANNOTATED_CDS"/>
    <property type="molecule type" value="Genomic_DNA"/>
</dbReference>
<feature type="coiled-coil region" evidence="8">
    <location>
        <begin position="162"/>
        <end position="261"/>
    </location>
</feature>
<dbReference type="EnsemblMetazoa" id="RPRC003663-RA">
    <property type="protein sequence ID" value="RPRC003663-PA"/>
    <property type="gene ID" value="RPRC003663"/>
</dbReference>
<evidence type="ECO:0000256" key="8">
    <source>
        <dbReference type="SAM" id="Coils"/>
    </source>
</evidence>
<dbReference type="GeneID" id="141460517"/>
<dbReference type="RefSeq" id="XP_073996709.1">
    <property type="nucleotide sequence ID" value="XM_074140608.1"/>
</dbReference>
<comment type="similarity">
    <text evidence="6">Belongs to the CFAP45 family.</text>
</comment>
<keyword evidence="3 8" id="KW-0175">Coiled coil</keyword>
<proteinExistence type="evidence at transcript level"/>
<feature type="coiled-coil region" evidence="8">
    <location>
        <begin position="290"/>
        <end position="329"/>
    </location>
</feature>
<feature type="domain" description="Trichohyalin-plectin-homology" evidence="9">
    <location>
        <begin position="138"/>
        <end position="485"/>
    </location>
</feature>
<evidence type="ECO:0000313" key="10">
    <source>
        <dbReference type="EMBL" id="JAA75890.1"/>
    </source>
</evidence>
<evidence type="ECO:0000256" key="2">
    <source>
        <dbReference type="ARBA" id="ARBA00022846"/>
    </source>
</evidence>
<evidence type="ECO:0000259" key="9">
    <source>
        <dbReference type="Pfam" id="PF13868"/>
    </source>
</evidence>
<dbReference type="VEuPathDB" id="VectorBase:RPRC003663"/>
<dbReference type="HOGENOM" id="CLU_537836_0_0_1"/>
<comment type="subcellular location">
    <subcellularLocation>
        <location evidence="1">Cell projection</location>
        <location evidence="1">Cilium</location>
        <location evidence="1">Flagellum</location>
    </subcellularLocation>
</comment>
<dbReference type="PANTHER" id="PTHR15504">
    <property type="entry name" value="NASOPHARYNGEAL EPITHELIUM SPECIFIC PROTEIN 1"/>
    <property type="match status" value="1"/>
</dbReference>
<evidence type="ECO:0000256" key="4">
    <source>
        <dbReference type="ARBA" id="ARBA00023069"/>
    </source>
</evidence>
<sequence>MWYNRQDQYIPTGETYGPIDSPIYEKNGKKYIKVSNAIDNRYLILPSTEPIINCTEMMQENWNKLLKHSKYHGLEERQMLKEEFLKRKEIKATESMQRKRELQRAMETAEKTRKLNPLEKEAKFLKNYCLDRANDLLLDDEDSMKQFNTMIALKKCIATWDQQILEKAKIKEDQKKENLREEKEAEMERRQYVKEDEKQRQKLNADMQNFIQTLGEQIKEREIDRKIKMELKQLERQRFNKAAIQLEADELELEKLRVKENEKLRGEQRRVNLLLQRLQMIDKEEDRLFNEKMKATTDEIQKEVEEKKMKQMEIERKRKEELQKMADEKVKTEEQAKFKELMDEVLRMDNIERTWRQKELMEAQVKKQRLDAMFEQLEQQVEGRRLAKARAIDDERHEVCKNAKDNIDDEAKDHEDERKIKLANEKQRLEILLQINDIDRRKIADRQDKVLESKFYKIQEEKRLENITDCMWRKADKLRKDGLPETYVLEVENFILDKYGPRTVKTN</sequence>
<evidence type="ECO:0000256" key="6">
    <source>
        <dbReference type="ARBA" id="ARBA00034116"/>
    </source>
</evidence>
<evidence type="ECO:0000256" key="3">
    <source>
        <dbReference type="ARBA" id="ARBA00023054"/>
    </source>
</evidence>
<feature type="coiled-coil region" evidence="8">
    <location>
        <begin position="360"/>
        <end position="417"/>
    </location>
</feature>
<keyword evidence="4" id="KW-0969">Cilium</keyword>
<dbReference type="STRING" id="13249.R4G462"/>
<keyword evidence="12" id="KW-1185">Reference proteome</keyword>
<evidence type="ECO:0000313" key="11">
    <source>
        <dbReference type="EnsemblMetazoa" id="RPRC003663-PA"/>
    </source>
</evidence>
<dbReference type="Pfam" id="PF13868">
    <property type="entry name" value="TPH"/>
    <property type="match status" value="1"/>
</dbReference>
<keyword evidence="2" id="KW-0282">Flagellum</keyword>
<dbReference type="EMBL" id="GAHY01001620">
    <property type="protein sequence ID" value="JAA75890.1"/>
    <property type="molecule type" value="mRNA"/>
</dbReference>
<evidence type="ECO:0000313" key="12">
    <source>
        <dbReference type="Proteomes" id="UP000015103"/>
    </source>
</evidence>
<dbReference type="AlphaFoldDB" id="R4G462"/>
<dbReference type="PANTHER" id="PTHR15504:SF0">
    <property type="entry name" value="CILIA- AND FLAGELLA-ASSOCIATED PROTEIN 45"/>
    <property type="match status" value="1"/>
</dbReference>
<dbReference type="OMA" id="RMDNIER"/>
<feature type="coiled-coil region" evidence="8">
    <location>
        <begin position="85"/>
        <end position="112"/>
    </location>
</feature>
<dbReference type="InterPro" id="IPR043597">
    <property type="entry name" value="TPH_dom"/>
</dbReference>
<dbReference type="Proteomes" id="UP000015103">
    <property type="component" value="Unassembled WGS sequence"/>
</dbReference>
<dbReference type="GO" id="GO:0031514">
    <property type="term" value="C:motile cilium"/>
    <property type="evidence" value="ECO:0007669"/>
    <property type="project" value="UniProtKB-SubCell"/>
</dbReference>
<keyword evidence="5" id="KW-0966">Cell projection</keyword>
<accession>R4G462</accession>
<name>R4G462_RHOPR</name>